<dbReference type="NCBIfam" id="TIGR01575">
    <property type="entry name" value="rimI"/>
    <property type="match status" value="1"/>
</dbReference>
<keyword evidence="5" id="KW-0689">Ribosomal protein</keyword>
<name>A0ABT4CL63_9CLOT</name>
<dbReference type="GO" id="GO:0005840">
    <property type="term" value="C:ribosome"/>
    <property type="evidence" value="ECO:0007669"/>
    <property type="project" value="UniProtKB-KW"/>
</dbReference>
<comment type="function">
    <text evidence="3">Acetylates the N-terminal alanine of ribosomal protein bS18.</text>
</comment>
<evidence type="ECO:0000256" key="2">
    <source>
        <dbReference type="ARBA" id="ARBA00023315"/>
    </source>
</evidence>
<dbReference type="CDD" id="cd04301">
    <property type="entry name" value="NAT_SF"/>
    <property type="match status" value="1"/>
</dbReference>
<dbReference type="GO" id="GO:0008999">
    <property type="term" value="F:protein-N-terminal-alanine acetyltransferase activity"/>
    <property type="evidence" value="ECO:0007669"/>
    <property type="project" value="UniProtKB-EC"/>
</dbReference>
<keyword evidence="1 5" id="KW-0808">Transferase</keyword>
<dbReference type="InterPro" id="IPR051556">
    <property type="entry name" value="N-term/lysine_N-AcTrnsfr"/>
</dbReference>
<dbReference type="RefSeq" id="WP_268048160.1">
    <property type="nucleotide sequence ID" value="NZ_JAPQES010000001.1"/>
</dbReference>
<accession>A0ABT4CL63</accession>
<keyword evidence="3" id="KW-0963">Cytoplasm</keyword>
<dbReference type="SUPFAM" id="SSF55729">
    <property type="entry name" value="Acyl-CoA N-acyltransferases (Nat)"/>
    <property type="match status" value="1"/>
</dbReference>
<organism evidence="5 6">
    <name type="scientific">Clostridium ganghwense</name>
    <dbReference type="NCBI Taxonomy" id="312089"/>
    <lineage>
        <taxon>Bacteria</taxon>
        <taxon>Bacillati</taxon>
        <taxon>Bacillota</taxon>
        <taxon>Clostridia</taxon>
        <taxon>Eubacteriales</taxon>
        <taxon>Clostridiaceae</taxon>
        <taxon>Clostridium</taxon>
    </lineage>
</organism>
<dbReference type="InterPro" id="IPR016181">
    <property type="entry name" value="Acyl_CoA_acyltransferase"/>
</dbReference>
<dbReference type="EC" id="2.3.1.266" evidence="3"/>
<dbReference type="EMBL" id="JAPQES010000001">
    <property type="protein sequence ID" value="MCY6369790.1"/>
    <property type="molecule type" value="Genomic_DNA"/>
</dbReference>
<keyword evidence="6" id="KW-1185">Reference proteome</keyword>
<dbReference type="Gene3D" id="3.40.630.30">
    <property type="match status" value="1"/>
</dbReference>
<keyword evidence="2 5" id="KW-0012">Acyltransferase</keyword>
<gene>
    <name evidence="5" type="primary">rimI</name>
    <name evidence="5" type="ORF">OXH55_04000</name>
</gene>
<evidence type="ECO:0000256" key="3">
    <source>
        <dbReference type="RuleBase" id="RU363094"/>
    </source>
</evidence>
<dbReference type="PANTHER" id="PTHR42919:SF8">
    <property type="entry name" value="N-ALPHA-ACETYLTRANSFERASE 50"/>
    <property type="match status" value="1"/>
</dbReference>
<dbReference type="Proteomes" id="UP001079657">
    <property type="component" value="Unassembled WGS sequence"/>
</dbReference>
<dbReference type="PANTHER" id="PTHR42919">
    <property type="entry name" value="N-ALPHA-ACETYLTRANSFERASE"/>
    <property type="match status" value="1"/>
</dbReference>
<proteinExistence type="inferred from homology"/>
<protein>
    <recommendedName>
        <fullName evidence="3">[Ribosomal protein bS18]-alanine N-acetyltransferase</fullName>
        <ecNumber evidence="3">2.3.1.266</ecNumber>
    </recommendedName>
</protein>
<evidence type="ECO:0000259" key="4">
    <source>
        <dbReference type="PROSITE" id="PS51186"/>
    </source>
</evidence>
<comment type="subcellular location">
    <subcellularLocation>
        <location evidence="3">Cytoplasm</location>
    </subcellularLocation>
</comment>
<feature type="domain" description="N-acetyltransferase" evidence="4">
    <location>
        <begin position="4"/>
        <end position="147"/>
    </location>
</feature>
<evidence type="ECO:0000313" key="6">
    <source>
        <dbReference type="Proteomes" id="UP001079657"/>
    </source>
</evidence>
<comment type="similarity">
    <text evidence="3">Belongs to the acetyltransferase family. RimI subfamily.</text>
</comment>
<dbReference type="InterPro" id="IPR000182">
    <property type="entry name" value="GNAT_dom"/>
</dbReference>
<evidence type="ECO:0000313" key="5">
    <source>
        <dbReference type="EMBL" id="MCY6369790.1"/>
    </source>
</evidence>
<dbReference type="Pfam" id="PF00583">
    <property type="entry name" value="Acetyltransf_1"/>
    <property type="match status" value="1"/>
</dbReference>
<reference evidence="5" key="1">
    <citation type="submission" date="2022-12" db="EMBL/GenBank/DDBJ databases">
        <authorList>
            <person name="Wang J."/>
        </authorList>
    </citation>
    <scope>NUCLEOTIDE SEQUENCE</scope>
    <source>
        <strain evidence="5">HY-42-06</strain>
    </source>
</reference>
<dbReference type="InterPro" id="IPR006464">
    <property type="entry name" value="AcTrfase_RimI/Ard1"/>
</dbReference>
<sequence>MNNFVISPIEEKDTMDVLEINNLSFSPPWSLKALENELKNKFAKYIVLKKENKVIGYAGIWLIIDEAHITNIAMHPDYRGIGGGNLLMEGVIAICREYKIPSITLEVRENNTSARGLYKKFGFVQEGIRKNYYENNIDAIVMWKRDVLSN</sequence>
<comment type="caution">
    <text evidence="5">The sequence shown here is derived from an EMBL/GenBank/DDBJ whole genome shotgun (WGS) entry which is preliminary data.</text>
</comment>
<comment type="catalytic activity">
    <reaction evidence="3">
        <text>N-terminal L-alanyl-[ribosomal protein bS18] + acetyl-CoA = N-terminal N(alpha)-acetyl-L-alanyl-[ribosomal protein bS18] + CoA + H(+)</text>
        <dbReference type="Rhea" id="RHEA:43756"/>
        <dbReference type="Rhea" id="RHEA-COMP:10676"/>
        <dbReference type="Rhea" id="RHEA-COMP:10677"/>
        <dbReference type="ChEBI" id="CHEBI:15378"/>
        <dbReference type="ChEBI" id="CHEBI:57287"/>
        <dbReference type="ChEBI" id="CHEBI:57288"/>
        <dbReference type="ChEBI" id="CHEBI:64718"/>
        <dbReference type="ChEBI" id="CHEBI:83683"/>
        <dbReference type="EC" id="2.3.1.266"/>
    </reaction>
</comment>
<evidence type="ECO:0000256" key="1">
    <source>
        <dbReference type="ARBA" id="ARBA00022679"/>
    </source>
</evidence>
<dbReference type="PROSITE" id="PS51186">
    <property type="entry name" value="GNAT"/>
    <property type="match status" value="1"/>
</dbReference>
<keyword evidence="5" id="KW-0687">Ribonucleoprotein</keyword>